<proteinExistence type="predicted"/>
<dbReference type="Proteomes" id="UP000095281">
    <property type="component" value="Unplaced"/>
</dbReference>
<dbReference type="WBParaSite" id="MhA1_Contig2408.frz3.gene3">
    <property type="protein sequence ID" value="MhA1_Contig2408.frz3.gene3"/>
    <property type="gene ID" value="MhA1_Contig2408.frz3.gene3"/>
</dbReference>
<keyword evidence="1" id="KW-1185">Reference proteome</keyword>
<evidence type="ECO:0000313" key="2">
    <source>
        <dbReference type="WBParaSite" id="MhA1_Contig2408.frz3.gene3"/>
    </source>
</evidence>
<organism evidence="1 2">
    <name type="scientific">Meloidogyne hapla</name>
    <name type="common">Root-knot nematode worm</name>
    <dbReference type="NCBI Taxonomy" id="6305"/>
    <lineage>
        <taxon>Eukaryota</taxon>
        <taxon>Metazoa</taxon>
        <taxon>Ecdysozoa</taxon>
        <taxon>Nematoda</taxon>
        <taxon>Chromadorea</taxon>
        <taxon>Rhabditida</taxon>
        <taxon>Tylenchina</taxon>
        <taxon>Tylenchomorpha</taxon>
        <taxon>Tylenchoidea</taxon>
        <taxon>Meloidogynidae</taxon>
        <taxon>Meloidogyninae</taxon>
        <taxon>Meloidogyne</taxon>
    </lineage>
</organism>
<reference evidence="2" key="1">
    <citation type="submission" date="2016-11" db="UniProtKB">
        <authorList>
            <consortium name="WormBaseParasite"/>
        </authorList>
    </citation>
    <scope>IDENTIFICATION</scope>
</reference>
<dbReference type="AlphaFoldDB" id="A0A1I8BHC4"/>
<name>A0A1I8BHC4_MELHA</name>
<protein>
    <submittedName>
        <fullName evidence="2">Uncharacterized protein</fullName>
    </submittedName>
</protein>
<evidence type="ECO:0000313" key="1">
    <source>
        <dbReference type="Proteomes" id="UP000095281"/>
    </source>
</evidence>
<accession>A0A1I8BHC4</accession>
<sequence>MTLNWDVINNQELRYETFKEKVLNFGKTGDINPISIKYPNTLRPSIKHGSVFSQPSFKVYKPVVCKGILKIRKRENTPLDVIPPKVQNIETTSSEFKNPYPPKQALWKLFRGKFLLTFYLCSNCRERLFACQDKITNKDDRVVVKIDLCSSCVKKNCVATDLLAPYNKK</sequence>